<dbReference type="EMBL" id="HBFS01025469">
    <property type="protein sequence ID" value="CAD8923797.1"/>
    <property type="molecule type" value="Transcribed_RNA"/>
</dbReference>
<dbReference type="InterPro" id="IPR055372">
    <property type="entry name" value="CBM96"/>
</dbReference>
<protein>
    <recommendedName>
        <fullName evidence="5">Carbohydrate-binding module family 96 domain-containing protein</fullName>
    </recommendedName>
</protein>
<name>A0A7S1CN71_9STRA</name>
<sequence>MHAVALAVIVSAAMTAAATVQAATLSVAAVEDAFIKSDATSNGNGAYPTMCLSAEPSRERDWRGLLRFDLSGIPSGATVTSAAVSLTQVHGATSLPDANYGLYRVTTAWTQGSNAVKNGNGGYETGGCNGNVELSGATWLETGVAQAAWSTPGGDFDATARATAVVPDAYSTTTWTSAELAADVQAWVNGGANNGWLLKQADAAAESNKIFATSEWADPAENAAQHAAKRPTLVVEYTEPVEPGALPTCDPTRSVASGATTTIKYDRTNDRFLSTRCLVAPGAPANSCDNRAHDTVVGGTAYWIVSPVAGGYGHEACEEAAP</sequence>
<keyword evidence="3 4" id="KW-0732">Signal</keyword>
<evidence type="ECO:0000256" key="4">
    <source>
        <dbReference type="SAM" id="SignalP"/>
    </source>
</evidence>
<dbReference type="NCBIfam" id="NF033679">
    <property type="entry name" value="DNRLRE_dom"/>
    <property type="match status" value="1"/>
</dbReference>
<gene>
    <name evidence="6" type="ORF">BSP0115_LOCUS17060</name>
</gene>
<evidence type="ECO:0000256" key="2">
    <source>
        <dbReference type="ARBA" id="ARBA00022525"/>
    </source>
</evidence>
<evidence type="ECO:0000256" key="1">
    <source>
        <dbReference type="ARBA" id="ARBA00004613"/>
    </source>
</evidence>
<reference evidence="6" key="1">
    <citation type="submission" date="2021-01" db="EMBL/GenBank/DDBJ databases">
        <authorList>
            <person name="Corre E."/>
            <person name="Pelletier E."/>
            <person name="Niang G."/>
            <person name="Scheremetjew M."/>
            <person name="Finn R."/>
            <person name="Kale V."/>
            <person name="Holt S."/>
            <person name="Cochrane G."/>
            <person name="Meng A."/>
            <person name="Brown T."/>
            <person name="Cohen L."/>
        </authorList>
    </citation>
    <scope>NUCLEOTIDE SEQUENCE</scope>
    <source>
        <strain evidence="6">Ms1</strain>
    </source>
</reference>
<dbReference type="AlphaFoldDB" id="A0A7S1CN71"/>
<dbReference type="Pfam" id="PF24517">
    <property type="entry name" value="CBM96"/>
    <property type="match status" value="1"/>
</dbReference>
<evidence type="ECO:0000313" key="6">
    <source>
        <dbReference type="EMBL" id="CAD8923797.1"/>
    </source>
</evidence>
<feature type="chain" id="PRO_5031276256" description="Carbohydrate-binding module family 96 domain-containing protein" evidence="4">
    <location>
        <begin position="23"/>
        <end position="322"/>
    </location>
</feature>
<keyword evidence="2" id="KW-0964">Secreted</keyword>
<organism evidence="6">
    <name type="scientific">Bicosoecida sp. CB-2014</name>
    <dbReference type="NCBI Taxonomy" id="1486930"/>
    <lineage>
        <taxon>Eukaryota</taxon>
        <taxon>Sar</taxon>
        <taxon>Stramenopiles</taxon>
        <taxon>Bigyra</taxon>
        <taxon>Opalozoa</taxon>
        <taxon>Bicosoecida</taxon>
    </lineage>
</organism>
<comment type="subcellular location">
    <subcellularLocation>
        <location evidence="1">Secreted</location>
    </subcellularLocation>
</comment>
<accession>A0A7S1CN71</accession>
<feature type="domain" description="Carbohydrate-binding module family 96" evidence="5">
    <location>
        <begin position="25"/>
        <end position="111"/>
    </location>
</feature>
<proteinExistence type="predicted"/>
<dbReference type="GO" id="GO:0005576">
    <property type="term" value="C:extracellular region"/>
    <property type="evidence" value="ECO:0007669"/>
    <property type="project" value="UniProtKB-SubCell"/>
</dbReference>
<evidence type="ECO:0000259" key="5">
    <source>
        <dbReference type="Pfam" id="PF24517"/>
    </source>
</evidence>
<feature type="signal peptide" evidence="4">
    <location>
        <begin position="1"/>
        <end position="22"/>
    </location>
</feature>
<evidence type="ECO:0000256" key="3">
    <source>
        <dbReference type="ARBA" id="ARBA00022729"/>
    </source>
</evidence>